<comment type="catalytic activity">
    <reaction evidence="11">
        <text>[GlcNAc-(1-&gt;4)-Mur2Ac(oyl-L-Ala-gamma-D-Glu-L-Lys-D-Ala-D-Ala)](n)-di-trans,octa-cis-undecaprenyl diphosphate + beta-D-GlcNAc-(1-&gt;4)-Mur2Ac(oyl-L-Ala-gamma-D-Glu-L-Lys-D-Ala-D-Ala)-di-trans,octa-cis-undecaprenyl diphosphate = [GlcNAc-(1-&gt;4)-Mur2Ac(oyl-L-Ala-gamma-D-Glu-L-Lys-D-Ala-D-Ala)](n+1)-di-trans,octa-cis-undecaprenyl diphosphate + di-trans,octa-cis-undecaprenyl diphosphate + H(+)</text>
        <dbReference type="Rhea" id="RHEA:23708"/>
        <dbReference type="Rhea" id="RHEA-COMP:9602"/>
        <dbReference type="Rhea" id="RHEA-COMP:9603"/>
        <dbReference type="ChEBI" id="CHEBI:15378"/>
        <dbReference type="ChEBI" id="CHEBI:58405"/>
        <dbReference type="ChEBI" id="CHEBI:60033"/>
        <dbReference type="ChEBI" id="CHEBI:78435"/>
        <dbReference type="EC" id="2.4.99.28"/>
    </reaction>
</comment>
<dbReference type="Pfam" id="PF00905">
    <property type="entry name" value="Transpeptidase"/>
    <property type="match status" value="1"/>
</dbReference>
<dbReference type="NCBIfam" id="TIGR02073">
    <property type="entry name" value="PBP_1c"/>
    <property type="match status" value="1"/>
</dbReference>
<evidence type="ECO:0000256" key="9">
    <source>
        <dbReference type="ARBA" id="ARBA00023268"/>
    </source>
</evidence>
<dbReference type="InterPro" id="IPR050396">
    <property type="entry name" value="Glycosyltr_51/Transpeptidase"/>
</dbReference>
<reference evidence="15 16" key="1">
    <citation type="submission" date="2017-08" db="EMBL/GenBank/DDBJ databases">
        <title>Infants hospitalized years apart are colonized by the same room-sourced microbial strains.</title>
        <authorList>
            <person name="Brooks B."/>
            <person name="Olm M.R."/>
            <person name="Firek B.A."/>
            <person name="Baker R."/>
            <person name="Thomas B.C."/>
            <person name="Morowitz M.J."/>
            <person name="Banfield J.F."/>
        </authorList>
    </citation>
    <scope>NUCLEOTIDE SEQUENCE [LARGE SCALE GENOMIC DNA]</scope>
    <source>
        <strain evidence="15">S2_003_000_R2_11</strain>
    </source>
</reference>
<evidence type="ECO:0000256" key="7">
    <source>
        <dbReference type="ARBA" id="ARBA00022679"/>
    </source>
</evidence>
<feature type="domain" description="Penicillin-binding C-terminal" evidence="14">
    <location>
        <begin position="638"/>
        <end position="717"/>
    </location>
</feature>
<dbReference type="InterPro" id="IPR001460">
    <property type="entry name" value="PCN-bd_Tpept"/>
</dbReference>
<dbReference type="InterPro" id="IPR012338">
    <property type="entry name" value="Beta-lactam/transpept-like"/>
</dbReference>
<dbReference type="GO" id="GO:0008658">
    <property type="term" value="F:penicillin binding"/>
    <property type="evidence" value="ECO:0007669"/>
    <property type="project" value="InterPro"/>
</dbReference>
<evidence type="ECO:0000256" key="1">
    <source>
        <dbReference type="ARBA" id="ARBA00004752"/>
    </source>
</evidence>
<evidence type="ECO:0000259" key="13">
    <source>
        <dbReference type="Pfam" id="PF00912"/>
    </source>
</evidence>
<evidence type="ECO:0000256" key="11">
    <source>
        <dbReference type="ARBA" id="ARBA00049902"/>
    </source>
</evidence>
<keyword evidence="9" id="KW-0511">Multifunctional enzyme</keyword>
<dbReference type="PANTHER" id="PTHR32282:SF15">
    <property type="entry name" value="PENICILLIN-BINDING PROTEIN 1C"/>
    <property type="match status" value="1"/>
</dbReference>
<dbReference type="Gene3D" id="1.10.3810.10">
    <property type="entry name" value="Biosynthetic peptidoglycan transglycosylase-like"/>
    <property type="match status" value="1"/>
</dbReference>
<evidence type="ECO:0000256" key="2">
    <source>
        <dbReference type="ARBA" id="ARBA00007090"/>
    </source>
</evidence>
<gene>
    <name evidence="15" type="primary">pbpC</name>
    <name evidence="15" type="ORF">DI533_12345</name>
</gene>
<evidence type="ECO:0000259" key="12">
    <source>
        <dbReference type="Pfam" id="PF00905"/>
    </source>
</evidence>
<comment type="similarity">
    <text evidence="2">In the C-terminal section; belongs to the transpeptidase family.</text>
</comment>
<feature type="domain" description="Glycosyl transferase family 51" evidence="13">
    <location>
        <begin position="101"/>
        <end position="269"/>
    </location>
</feature>
<dbReference type="Gene3D" id="3.40.710.10">
    <property type="entry name" value="DD-peptidase/beta-lactamase superfamily"/>
    <property type="match status" value="1"/>
</dbReference>
<protein>
    <recommendedName>
        <fullName evidence="10">peptidoglycan glycosyltransferase</fullName>
        <ecNumber evidence="10">2.4.99.28</ecNumber>
    </recommendedName>
</protein>
<evidence type="ECO:0000256" key="5">
    <source>
        <dbReference type="ARBA" id="ARBA00022670"/>
    </source>
</evidence>
<dbReference type="InterPro" id="IPR023346">
    <property type="entry name" value="Lysozyme-like_dom_sf"/>
</dbReference>
<dbReference type="Pfam" id="PF06832">
    <property type="entry name" value="BiPBP_C"/>
    <property type="match status" value="1"/>
</dbReference>
<keyword evidence="5" id="KW-0645">Protease</keyword>
<dbReference type="EC" id="2.4.99.28" evidence="10"/>
<evidence type="ECO:0000256" key="8">
    <source>
        <dbReference type="ARBA" id="ARBA00022801"/>
    </source>
</evidence>
<dbReference type="GO" id="GO:0006508">
    <property type="term" value="P:proteolysis"/>
    <property type="evidence" value="ECO:0007669"/>
    <property type="project" value="UniProtKB-KW"/>
</dbReference>
<evidence type="ECO:0000256" key="10">
    <source>
        <dbReference type="ARBA" id="ARBA00044770"/>
    </source>
</evidence>
<dbReference type="InterPro" id="IPR011815">
    <property type="entry name" value="PBP_1c"/>
</dbReference>
<evidence type="ECO:0000256" key="4">
    <source>
        <dbReference type="ARBA" id="ARBA00022645"/>
    </source>
</evidence>
<keyword evidence="8" id="KW-0378">Hydrolase</keyword>
<dbReference type="GO" id="GO:0030288">
    <property type="term" value="C:outer membrane-bounded periplasmic space"/>
    <property type="evidence" value="ECO:0007669"/>
    <property type="project" value="TreeGrafter"/>
</dbReference>
<dbReference type="Pfam" id="PF00912">
    <property type="entry name" value="Transgly"/>
    <property type="match status" value="1"/>
</dbReference>
<dbReference type="PANTHER" id="PTHR32282">
    <property type="entry name" value="BINDING PROTEIN TRANSPEPTIDASE, PUTATIVE-RELATED"/>
    <property type="match status" value="1"/>
</dbReference>
<dbReference type="GO" id="GO:0004180">
    <property type="term" value="F:carboxypeptidase activity"/>
    <property type="evidence" value="ECO:0007669"/>
    <property type="project" value="UniProtKB-KW"/>
</dbReference>
<evidence type="ECO:0000256" key="6">
    <source>
        <dbReference type="ARBA" id="ARBA00022676"/>
    </source>
</evidence>
<evidence type="ECO:0000313" key="15">
    <source>
        <dbReference type="EMBL" id="PZQ97924.1"/>
    </source>
</evidence>
<dbReference type="Proteomes" id="UP000248975">
    <property type="component" value="Unassembled WGS sequence"/>
</dbReference>
<dbReference type="InterPro" id="IPR036950">
    <property type="entry name" value="PBP_transglycosylase"/>
</dbReference>
<comment type="pathway">
    <text evidence="1">Cell wall biogenesis; peptidoglycan biosynthesis.</text>
</comment>
<keyword evidence="6" id="KW-0328">Glycosyltransferase</keyword>
<dbReference type="EMBL" id="QFQS01000002">
    <property type="protein sequence ID" value="PZQ97924.1"/>
    <property type="molecule type" value="Genomic_DNA"/>
</dbReference>
<proteinExistence type="inferred from homology"/>
<dbReference type="AlphaFoldDB" id="A0A2W5SDE5"/>
<keyword evidence="4" id="KW-0121">Carboxypeptidase</keyword>
<sequence>MAGASHPPGQTLAYGVCDGDDPADTPRCGRGNADRVSVSARPGVWPSVLIFTLVAFLWVGAASRDVAERWIDATILPPLVLDSSAEVLDRNGTLLRAYTVGDGRWRLAVDPGAVDPAYVAMLLNYEDRRFYDHSGIDPRAILRAAWQAATTGRVVSGGSTLTMQVARLLEESGTGRMTGKLRQMRVALALERRLTKDQILGLYLHIAPFGGNLEGVRAASLAYFGKEPRRLTPAESALLVALPQAPESRRPDRSPDRAEAARARVLERTEGAALIDAEQAAAARTEAIPIARRPVPALAPHLADRVRVENPTSRRITTTLDARLQSRLEQLAAETVADKGDQMQVAILVADHRSGEILASVGSSAYQADARQGFVDMTQALRSPGSTLKPLIYALAFDQGLAHPETLLEDRPMSFGGYAPQNFDRVFHGTIRAREALQLSLNLPAVALTDAMGPAALLSGLRRAGVEPVIPGDQPGLAVALGGVGVTLQDMVQLYAALARGGVTLPLHATGANKEGQRVVSAPAAWQVADILSGLAPPPGAPENRLAYKTGTSYGNRDVWAIGFDGSHVIGVWMGRADGTPVPGAFGADLAAPVLFQAFNRLKSTLDPLPPPPPSTLLVSTAQLSAPLQRFRPRSAAFAAADRPAVAFPPDGAQVELVGGNLLVRVQGGAAPFTWLADGAPVATRQRGREALLPLAQAGFVTLSVIDARGQSARAAIRVSQP</sequence>
<dbReference type="GO" id="GO:0008955">
    <property type="term" value="F:peptidoglycan glycosyltransferase activity"/>
    <property type="evidence" value="ECO:0007669"/>
    <property type="project" value="UniProtKB-EC"/>
</dbReference>
<dbReference type="UniPathway" id="UPA00219"/>
<dbReference type="InterPro" id="IPR009647">
    <property type="entry name" value="PBP_C"/>
</dbReference>
<keyword evidence="7" id="KW-0808">Transferase</keyword>
<organism evidence="15 16">
    <name type="scientific">Cereibacter sphaeroides</name>
    <name type="common">Rhodobacter sphaeroides</name>
    <dbReference type="NCBI Taxonomy" id="1063"/>
    <lineage>
        <taxon>Bacteria</taxon>
        <taxon>Pseudomonadati</taxon>
        <taxon>Pseudomonadota</taxon>
        <taxon>Alphaproteobacteria</taxon>
        <taxon>Rhodobacterales</taxon>
        <taxon>Paracoccaceae</taxon>
        <taxon>Cereibacter</taxon>
    </lineage>
</organism>
<comment type="caution">
    <text evidence="15">The sequence shown here is derived from an EMBL/GenBank/DDBJ whole genome shotgun (WGS) entry which is preliminary data.</text>
</comment>
<dbReference type="SUPFAM" id="SSF56601">
    <property type="entry name" value="beta-lactamase/transpeptidase-like"/>
    <property type="match status" value="1"/>
</dbReference>
<dbReference type="GO" id="GO:0009252">
    <property type="term" value="P:peptidoglycan biosynthetic process"/>
    <property type="evidence" value="ECO:0007669"/>
    <property type="project" value="UniProtKB-UniPathway"/>
</dbReference>
<comment type="similarity">
    <text evidence="3">In the N-terminal section; belongs to the glycosyltransferase 51 family.</text>
</comment>
<evidence type="ECO:0000313" key="16">
    <source>
        <dbReference type="Proteomes" id="UP000248975"/>
    </source>
</evidence>
<evidence type="ECO:0000256" key="3">
    <source>
        <dbReference type="ARBA" id="ARBA00007739"/>
    </source>
</evidence>
<dbReference type="SUPFAM" id="SSF53955">
    <property type="entry name" value="Lysozyme-like"/>
    <property type="match status" value="1"/>
</dbReference>
<dbReference type="InterPro" id="IPR001264">
    <property type="entry name" value="Glyco_trans_51"/>
</dbReference>
<feature type="domain" description="Penicillin-binding protein transpeptidase" evidence="12">
    <location>
        <begin position="346"/>
        <end position="555"/>
    </location>
</feature>
<accession>A0A2W5SDE5</accession>
<name>A0A2W5SDE5_CERSP</name>
<evidence type="ECO:0000259" key="14">
    <source>
        <dbReference type="Pfam" id="PF06832"/>
    </source>
</evidence>